<keyword evidence="1" id="KW-0472">Membrane</keyword>
<keyword evidence="1" id="KW-1133">Transmembrane helix</keyword>
<keyword evidence="4" id="KW-1185">Reference proteome</keyword>
<keyword evidence="1" id="KW-0812">Transmembrane</keyword>
<evidence type="ECO:0000259" key="2">
    <source>
        <dbReference type="Pfam" id="PF00535"/>
    </source>
</evidence>
<protein>
    <submittedName>
        <fullName evidence="3">Glycosyltransferase AglJ</fullName>
        <ecNumber evidence="3">2.4.1.-</ecNumber>
    </submittedName>
</protein>
<dbReference type="EMBL" id="NIZT01000017">
    <property type="protein sequence ID" value="RBQ23852.1"/>
    <property type="molecule type" value="Genomic_DNA"/>
</dbReference>
<comment type="caution">
    <text evidence="3">The sequence shown here is derived from an EMBL/GenBank/DDBJ whole genome shotgun (WGS) entry which is preliminary data.</text>
</comment>
<dbReference type="SUPFAM" id="SSF53448">
    <property type="entry name" value="Nucleotide-diphospho-sugar transferases"/>
    <property type="match status" value="1"/>
</dbReference>
<evidence type="ECO:0000313" key="4">
    <source>
        <dbReference type="Proteomes" id="UP000253099"/>
    </source>
</evidence>
<dbReference type="GO" id="GO:0016757">
    <property type="term" value="F:glycosyltransferase activity"/>
    <property type="evidence" value="ECO:0007669"/>
    <property type="project" value="UniProtKB-KW"/>
</dbReference>
<evidence type="ECO:0000256" key="1">
    <source>
        <dbReference type="SAM" id="Phobius"/>
    </source>
</evidence>
<name>A0A366MEF8_9EURY</name>
<dbReference type="InterPro" id="IPR050256">
    <property type="entry name" value="Glycosyltransferase_2"/>
</dbReference>
<dbReference type="AlphaFoldDB" id="A0A366MEF8"/>
<dbReference type="Pfam" id="PF00535">
    <property type="entry name" value="Glycos_transf_2"/>
    <property type="match status" value="1"/>
</dbReference>
<dbReference type="InterPro" id="IPR029044">
    <property type="entry name" value="Nucleotide-diphossugar_trans"/>
</dbReference>
<dbReference type="EC" id="2.4.1.-" evidence="3"/>
<feature type="transmembrane region" description="Helical" evidence="1">
    <location>
        <begin position="237"/>
        <end position="258"/>
    </location>
</feature>
<dbReference type="PANTHER" id="PTHR48090:SF7">
    <property type="entry name" value="RFBJ PROTEIN"/>
    <property type="match status" value="1"/>
</dbReference>
<keyword evidence="3" id="KW-0808">Transferase</keyword>
<evidence type="ECO:0000313" key="3">
    <source>
        <dbReference type="EMBL" id="RBQ23852.1"/>
    </source>
</evidence>
<gene>
    <name evidence="3" type="primary">aglJ_1</name>
    <name evidence="3" type="ORF">ALNOE001_06430</name>
</gene>
<reference evidence="3 4" key="1">
    <citation type="submission" date="2018-06" db="EMBL/GenBank/DDBJ databases">
        <title>Genomic insight into two independent archaeal endosymbiosis events.</title>
        <authorList>
            <person name="Lind A.E."/>
            <person name="Lewis W.H."/>
            <person name="Spang A."/>
            <person name="Guy L."/>
            <person name="Embley M.T."/>
            <person name="Ettema T.J.G."/>
        </authorList>
    </citation>
    <scope>NUCLEOTIDE SEQUENCE [LARGE SCALE GENOMIC DNA]</scope>
    <source>
        <strain evidence="3">NOE</strain>
    </source>
</reference>
<dbReference type="CDD" id="cd04179">
    <property type="entry name" value="DPM_DPG-synthase_like"/>
    <property type="match status" value="1"/>
</dbReference>
<feature type="transmembrane region" description="Helical" evidence="1">
    <location>
        <begin position="270"/>
        <end position="293"/>
    </location>
</feature>
<dbReference type="Gene3D" id="3.90.550.10">
    <property type="entry name" value="Spore Coat Polysaccharide Biosynthesis Protein SpsA, Chain A"/>
    <property type="match status" value="1"/>
</dbReference>
<feature type="domain" description="Glycosyltransferase 2-like" evidence="2">
    <location>
        <begin position="6"/>
        <end position="167"/>
    </location>
</feature>
<dbReference type="Proteomes" id="UP000253099">
    <property type="component" value="Unassembled WGS sequence"/>
</dbReference>
<keyword evidence="3" id="KW-0328">Glycosyltransferase</keyword>
<dbReference type="InterPro" id="IPR001173">
    <property type="entry name" value="Glyco_trans_2-like"/>
</dbReference>
<accession>A0A366MEF8</accession>
<dbReference type="PANTHER" id="PTHR48090">
    <property type="entry name" value="UNDECAPRENYL-PHOSPHATE 4-DEOXY-4-FORMAMIDO-L-ARABINOSE TRANSFERASE-RELATED"/>
    <property type="match status" value="1"/>
</dbReference>
<organism evidence="3 4">
    <name type="scientific">Candidatus Methanobinarius endosymbioticus</name>
    <dbReference type="NCBI Taxonomy" id="2006182"/>
    <lineage>
        <taxon>Archaea</taxon>
        <taxon>Methanobacteriati</taxon>
        <taxon>Methanobacteriota</taxon>
        <taxon>Methanomada group</taxon>
        <taxon>Methanobacteria</taxon>
        <taxon>Methanobacteriales</taxon>
        <taxon>Methanobacteriaceae</taxon>
        <taxon>Candidatus Methanobinarius</taxon>
    </lineage>
</organism>
<sequence length="304" mass="33315">MSKSIAIIPAYNEEVALGSVILRTLQYVDKVIVIDDGSSDKTKEVAELAGAEVISHNTNLGKGHSFKSGFDAVMAINENNNEINNIFDIIITIDGDGQNSPDEIPSLIHPIEIGQADFVNGSRYVKESKKDDTPSYRRVGQKVLDKATNISSGLEITDSQSGFRAISINIIPYFKLKDSGFAIESEMLSDAAENGLKIVEVPITVQYDLDGSTENPIIHGVGVLLKIIKDMELRRPLIYFTLPGFIIFLIGIVSGIWFLNDYLTGTSINFGPTVIAIMLIIVGLFLMLNGILLDSIRKLINRKL</sequence>
<proteinExistence type="predicted"/>